<keyword evidence="5 7" id="KW-0129">CBS domain</keyword>
<evidence type="ECO:0000256" key="7">
    <source>
        <dbReference type="PROSITE-ProRule" id="PRU00703"/>
    </source>
</evidence>
<evidence type="ECO:0000256" key="8">
    <source>
        <dbReference type="PROSITE-ProRule" id="PRU01193"/>
    </source>
</evidence>
<dbReference type="InterPro" id="IPR002550">
    <property type="entry name" value="CNNM"/>
</dbReference>
<accession>A0A5A9ZW10</accession>
<evidence type="ECO:0000256" key="3">
    <source>
        <dbReference type="ARBA" id="ARBA00022737"/>
    </source>
</evidence>
<dbReference type="AlphaFoldDB" id="A0A5A9ZW10"/>
<keyword evidence="6 8" id="KW-0472">Membrane</keyword>
<dbReference type="PROSITE" id="PS51846">
    <property type="entry name" value="CNNM"/>
    <property type="match status" value="1"/>
</dbReference>
<feature type="transmembrane region" description="Helical" evidence="9">
    <location>
        <begin position="91"/>
        <end position="113"/>
    </location>
</feature>
<gene>
    <name evidence="12" type="ORF">FLO80_01215</name>
</gene>
<feature type="domain" description="CBS" evidence="10">
    <location>
        <begin position="269"/>
        <end position="327"/>
    </location>
</feature>
<dbReference type="Gene3D" id="3.10.580.10">
    <property type="entry name" value="CBS-domain"/>
    <property type="match status" value="1"/>
</dbReference>
<reference evidence="12 13" key="1">
    <citation type="submission" date="2019-07" db="EMBL/GenBank/DDBJ databases">
        <title>Aquicoccus porphyridii gen. nov., sp. nov., isolated from a small marine red alga, Porphyridium marinum.</title>
        <authorList>
            <person name="Liu L."/>
        </authorList>
    </citation>
    <scope>NUCLEOTIDE SEQUENCE [LARGE SCALE GENOMIC DNA]</scope>
    <source>
        <strain evidence="12 13">L1 8-17</strain>
    </source>
</reference>
<evidence type="ECO:0000313" key="13">
    <source>
        <dbReference type="Proteomes" id="UP000325291"/>
    </source>
</evidence>
<feature type="domain" description="CNNM transmembrane" evidence="11">
    <location>
        <begin position="1"/>
        <end position="184"/>
    </location>
</feature>
<evidence type="ECO:0000256" key="9">
    <source>
        <dbReference type="SAM" id="Phobius"/>
    </source>
</evidence>
<evidence type="ECO:0000256" key="4">
    <source>
        <dbReference type="ARBA" id="ARBA00022989"/>
    </source>
</evidence>
<evidence type="ECO:0000313" key="12">
    <source>
        <dbReference type="EMBL" id="KAA0920825.1"/>
    </source>
</evidence>
<evidence type="ECO:0000256" key="2">
    <source>
        <dbReference type="ARBA" id="ARBA00022692"/>
    </source>
</evidence>
<dbReference type="Pfam" id="PF00571">
    <property type="entry name" value="CBS"/>
    <property type="match status" value="1"/>
</dbReference>
<evidence type="ECO:0000256" key="6">
    <source>
        <dbReference type="ARBA" id="ARBA00023136"/>
    </source>
</evidence>
<dbReference type="InterPro" id="IPR046342">
    <property type="entry name" value="CBS_dom_sf"/>
</dbReference>
<comment type="caution">
    <text evidence="12">The sequence shown here is derived from an EMBL/GenBank/DDBJ whole genome shotgun (WGS) entry which is preliminary data.</text>
</comment>
<dbReference type="PROSITE" id="PS51371">
    <property type="entry name" value="CBS"/>
    <property type="match status" value="1"/>
</dbReference>
<dbReference type="CDD" id="cd04590">
    <property type="entry name" value="CBS_pair_CorC_HlyC_assoc"/>
    <property type="match status" value="1"/>
</dbReference>
<keyword evidence="4 8" id="KW-1133">Transmembrane helix</keyword>
<sequence length="354" mass="39463">MISLFIAFLSLSIAVSFFCSLWEAVLLSISPSYMQIELNKGSRSGQILKDFKNNIDRPLAGILTLNTIAHTVGAIGVGAQATQIWADSNPLITGLIVPVAMTAAILILSEIIPKTIGATNWRMLAPFTARSLDLIVKVLAPFVWICQLVTGVFNADKEKQIFSRTDFLAMAQIGSEEGHLDQSEIQVIESILQFKAHKIRDIMTPRTVLVTAPQTMTAREFYDYQDELTYSRIPLREEATSETIVGYILKDDVLEHLIDESDDKPLSSFIRDILVVPEDYNVFQLFNDFIKRREHVALVVDSYGGTAGIATIEDVIETLLGAEIVDETDRTVDMQDKARELRKKRLARKKGQGA</sequence>
<keyword evidence="3" id="KW-0677">Repeat</keyword>
<dbReference type="SUPFAM" id="SSF54631">
    <property type="entry name" value="CBS-domain pair"/>
    <property type="match status" value="1"/>
</dbReference>
<dbReference type="Pfam" id="PF01595">
    <property type="entry name" value="CNNM"/>
    <property type="match status" value="1"/>
</dbReference>
<evidence type="ECO:0000256" key="5">
    <source>
        <dbReference type="ARBA" id="ARBA00023122"/>
    </source>
</evidence>
<protein>
    <submittedName>
        <fullName evidence="12">HlyC/CorC family transporter</fullName>
    </submittedName>
</protein>
<dbReference type="InterPro" id="IPR044751">
    <property type="entry name" value="Ion_transp-like_CBS"/>
</dbReference>
<dbReference type="PANTHER" id="PTHR22777:SF4">
    <property type="entry name" value="UPF0053 PROTEIN SLL1254"/>
    <property type="match status" value="1"/>
</dbReference>
<dbReference type="PANTHER" id="PTHR22777">
    <property type="entry name" value="HEMOLYSIN-RELATED"/>
    <property type="match status" value="1"/>
</dbReference>
<feature type="transmembrane region" description="Helical" evidence="9">
    <location>
        <begin position="134"/>
        <end position="153"/>
    </location>
</feature>
<dbReference type="RefSeq" id="WP_111362149.1">
    <property type="nucleotide sequence ID" value="NZ_VINQ01000001.1"/>
</dbReference>
<name>A0A5A9ZW10_9RHOB</name>
<dbReference type="EMBL" id="VINQ01000001">
    <property type="protein sequence ID" value="KAA0920825.1"/>
    <property type="molecule type" value="Genomic_DNA"/>
</dbReference>
<comment type="subcellular location">
    <subcellularLocation>
        <location evidence="1">Membrane</location>
        <topology evidence="1">Multi-pass membrane protein</topology>
    </subcellularLocation>
</comment>
<proteinExistence type="predicted"/>
<feature type="transmembrane region" description="Helical" evidence="9">
    <location>
        <begin position="6"/>
        <end position="29"/>
    </location>
</feature>
<organism evidence="12 13">
    <name type="scientific">Aquicoccus porphyridii</name>
    <dbReference type="NCBI Taxonomy" id="1852029"/>
    <lineage>
        <taxon>Bacteria</taxon>
        <taxon>Pseudomonadati</taxon>
        <taxon>Pseudomonadota</taxon>
        <taxon>Alphaproteobacteria</taxon>
        <taxon>Rhodobacterales</taxon>
        <taxon>Paracoccaceae</taxon>
        <taxon>Aquicoccus</taxon>
    </lineage>
</organism>
<evidence type="ECO:0000256" key="1">
    <source>
        <dbReference type="ARBA" id="ARBA00004141"/>
    </source>
</evidence>
<dbReference type="GO" id="GO:0005886">
    <property type="term" value="C:plasma membrane"/>
    <property type="evidence" value="ECO:0007669"/>
    <property type="project" value="TreeGrafter"/>
</dbReference>
<evidence type="ECO:0000259" key="10">
    <source>
        <dbReference type="PROSITE" id="PS51371"/>
    </source>
</evidence>
<feature type="transmembrane region" description="Helical" evidence="9">
    <location>
        <begin position="59"/>
        <end position="79"/>
    </location>
</feature>
<dbReference type="Proteomes" id="UP000325291">
    <property type="component" value="Unassembled WGS sequence"/>
</dbReference>
<evidence type="ECO:0000259" key="11">
    <source>
        <dbReference type="PROSITE" id="PS51846"/>
    </source>
</evidence>
<dbReference type="InterPro" id="IPR000644">
    <property type="entry name" value="CBS_dom"/>
</dbReference>
<keyword evidence="13" id="KW-1185">Reference proteome</keyword>
<keyword evidence="2 8" id="KW-0812">Transmembrane</keyword>